<feature type="compositionally biased region" description="Low complexity" evidence="1">
    <location>
        <begin position="84"/>
        <end position="96"/>
    </location>
</feature>
<name>A0ABQ9VMI3_SAGOE</name>
<proteinExistence type="predicted"/>
<feature type="compositionally biased region" description="Pro residues" evidence="1">
    <location>
        <begin position="303"/>
        <end position="314"/>
    </location>
</feature>
<feature type="compositionally biased region" description="Basic and acidic residues" evidence="1">
    <location>
        <begin position="142"/>
        <end position="151"/>
    </location>
</feature>
<feature type="compositionally biased region" description="Basic and acidic residues" evidence="1">
    <location>
        <begin position="199"/>
        <end position="211"/>
    </location>
</feature>
<feature type="compositionally biased region" description="Low complexity" evidence="1">
    <location>
        <begin position="331"/>
        <end position="358"/>
    </location>
</feature>
<comment type="caution">
    <text evidence="2">The sequence shown here is derived from an EMBL/GenBank/DDBJ whole genome shotgun (WGS) entry which is preliminary data.</text>
</comment>
<keyword evidence="3" id="KW-1185">Reference proteome</keyword>
<accession>A0ABQ9VMI3</accession>
<evidence type="ECO:0000313" key="2">
    <source>
        <dbReference type="EMBL" id="KAK2110591.1"/>
    </source>
</evidence>
<feature type="compositionally biased region" description="Gly residues" evidence="1">
    <location>
        <begin position="320"/>
        <end position="330"/>
    </location>
</feature>
<feature type="region of interest" description="Disordered" evidence="1">
    <location>
        <begin position="40"/>
        <end position="396"/>
    </location>
</feature>
<dbReference type="Proteomes" id="UP001266305">
    <property type="component" value="Unassembled WGS sequence"/>
</dbReference>
<feature type="compositionally biased region" description="Gly residues" evidence="1">
    <location>
        <begin position="212"/>
        <end position="231"/>
    </location>
</feature>
<dbReference type="EMBL" id="JASSZA010000005">
    <property type="protein sequence ID" value="KAK2110591.1"/>
    <property type="molecule type" value="Genomic_DNA"/>
</dbReference>
<evidence type="ECO:0000313" key="3">
    <source>
        <dbReference type="Proteomes" id="UP001266305"/>
    </source>
</evidence>
<organism evidence="2 3">
    <name type="scientific">Saguinus oedipus</name>
    <name type="common">Cotton-top tamarin</name>
    <name type="synonym">Oedipomidas oedipus</name>
    <dbReference type="NCBI Taxonomy" id="9490"/>
    <lineage>
        <taxon>Eukaryota</taxon>
        <taxon>Metazoa</taxon>
        <taxon>Chordata</taxon>
        <taxon>Craniata</taxon>
        <taxon>Vertebrata</taxon>
        <taxon>Euteleostomi</taxon>
        <taxon>Mammalia</taxon>
        <taxon>Eutheria</taxon>
        <taxon>Euarchontoglires</taxon>
        <taxon>Primates</taxon>
        <taxon>Haplorrhini</taxon>
        <taxon>Platyrrhini</taxon>
        <taxon>Cebidae</taxon>
        <taxon>Callitrichinae</taxon>
        <taxon>Saguinus</taxon>
    </lineage>
</organism>
<evidence type="ECO:0000256" key="1">
    <source>
        <dbReference type="SAM" id="MobiDB-lite"/>
    </source>
</evidence>
<protein>
    <submittedName>
        <fullName evidence="2">Uncharacterized protein</fullName>
    </submittedName>
</protein>
<reference evidence="2 3" key="1">
    <citation type="submission" date="2023-05" db="EMBL/GenBank/DDBJ databases">
        <title>B98-5 Cell Line De Novo Hybrid Assembly: An Optical Mapping Approach.</title>
        <authorList>
            <person name="Kananen K."/>
            <person name="Auerbach J.A."/>
            <person name="Kautto E."/>
            <person name="Blachly J.S."/>
        </authorList>
    </citation>
    <scope>NUCLEOTIDE SEQUENCE [LARGE SCALE GENOMIC DNA]</scope>
    <source>
        <strain evidence="2">B95-8</strain>
        <tissue evidence="2">Cell line</tissue>
    </source>
</reference>
<sequence>MLTVSKGNSQRKSCQIWWVDAADCSAGRAAAPWRMLRLDRRSGGQGDWCPGGATQSRSPSRPRRLASAAGESGADPFPRDQRGRAGVAAARAAPKAGPRRRGARAAPSPANPPPPGLSLNGQRGEKKKEEEAAAAAAAGGRGEWEGGDPRSHIVRPPGPARSTLEEGADPRRLTGVLHRRLRRASSVLHSHPPAGEGEGEGREGEGREGRRGGGWRAGPGPGEGEGRGAGGLLSRSGSRAQARRSRFLSLAPERSPPFPSLSLDLRVTAPPLAHSLSRPPDSAAAPPLQLRLSQELPQRPDVTAPPPPPPPPPQTRQEAGGAGAGSGGGAAAHARGWAGPGAHRPAASLRASRAPHASCGASLGRRERQRGPATYRPSASGLRDNFPVCRGNEGGE</sequence>
<gene>
    <name evidence="2" type="ORF">P7K49_010337</name>
</gene>